<feature type="signal peptide" evidence="2">
    <location>
        <begin position="1"/>
        <end position="26"/>
    </location>
</feature>
<dbReference type="Proteomes" id="UP001597264">
    <property type="component" value="Unassembled WGS sequence"/>
</dbReference>
<dbReference type="RefSeq" id="WP_230435506.1">
    <property type="nucleotide sequence ID" value="NZ_CP087715.1"/>
</dbReference>
<proteinExistence type="predicted"/>
<protein>
    <submittedName>
        <fullName evidence="3">Uncharacterized protein</fullName>
    </submittedName>
</protein>
<keyword evidence="2" id="KW-0732">Signal</keyword>
<sequence>MRTTPAYIGVATVILTTTLLPGGLQAQVESTDQKENVEEVKPQKVSSNETKDEPEAKIKAKSAESADSYEATEEISEDLSVSYPVDI</sequence>
<feature type="chain" id="PRO_5045143354" evidence="2">
    <location>
        <begin position="27"/>
        <end position="87"/>
    </location>
</feature>
<feature type="compositionally biased region" description="Basic and acidic residues" evidence="1">
    <location>
        <begin position="49"/>
        <end position="64"/>
    </location>
</feature>
<accession>A0ABW3U3S1</accession>
<feature type="region of interest" description="Disordered" evidence="1">
    <location>
        <begin position="26"/>
        <end position="87"/>
    </location>
</feature>
<evidence type="ECO:0000256" key="2">
    <source>
        <dbReference type="SAM" id="SignalP"/>
    </source>
</evidence>
<gene>
    <name evidence="3" type="ORF">ACFQ2X_00980</name>
</gene>
<keyword evidence="4" id="KW-1185">Reference proteome</keyword>
<evidence type="ECO:0000313" key="3">
    <source>
        <dbReference type="EMBL" id="MFD1215159.1"/>
    </source>
</evidence>
<feature type="compositionally biased region" description="Basic and acidic residues" evidence="1">
    <location>
        <begin position="31"/>
        <end position="42"/>
    </location>
</feature>
<organism evidence="3 4">
    <name type="scientific">Microbulbifer celer</name>
    <dbReference type="NCBI Taxonomy" id="435905"/>
    <lineage>
        <taxon>Bacteria</taxon>
        <taxon>Pseudomonadati</taxon>
        <taxon>Pseudomonadota</taxon>
        <taxon>Gammaproteobacteria</taxon>
        <taxon>Cellvibrionales</taxon>
        <taxon>Microbulbiferaceae</taxon>
        <taxon>Microbulbifer</taxon>
    </lineage>
</organism>
<evidence type="ECO:0000256" key="1">
    <source>
        <dbReference type="SAM" id="MobiDB-lite"/>
    </source>
</evidence>
<comment type="caution">
    <text evidence="3">The sequence shown here is derived from an EMBL/GenBank/DDBJ whole genome shotgun (WGS) entry which is preliminary data.</text>
</comment>
<name>A0ABW3U3S1_9GAMM</name>
<evidence type="ECO:0000313" key="4">
    <source>
        <dbReference type="Proteomes" id="UP001597264"/>
    </source>
</evidence>
<reference evidence="4" key="1">
    <citation type="journal article" date="2019" name="Int. J. Syst. Evol. Microbiol.">
        <title>The Global Catalogue of Microorganisms (GCM) 10K type strain sequencing project: providing services to taxonomists for standard genome sequencing and annotation.</title>
        <authorList>
            <consortium name="The Broad Institute Genomics Platform"/>
            <consortium name="The Broad Institute Genome Sequencing Center for Infectious Disease"/>
            <person name="Wu L."/>
            <person name="Ma J."/>
        </authorList>
    </citation>
    <scope>NUCLEOTIDE SEQUENCE [LARGE SCALE GENOMIC DNA]</scope>
    <source>
        <strain evidence="4">CCUG 54356</strain>
    </source>
</reference>
<dbReference type="EMBL" id="JBHTLR010000003">
    <property type="protein sequence ID" value="MFD1215159.1"/>
    <property type="molecule type" value="Genomic_DNA"/>
</dbReference>